<evidence type="ECO:0000256" key="2">
    <source>
        <dbReference type="ARBA" id="ARBA00004371"/>
    </source>
</evidence>
<dbReference type="Gene3D" id="1.20.58.900">
    <property type="match status" value="1"/>
</dbReference>
<keyword evidence="11" id="KW-0458">Lysosome</keyword>
<sequence length="1545" mass="176914">MAATSGESQLQRIIRDLQDAVTELSKEFKEGGEPITDDSVNLQKFSYKLEYLLQFDQKEKNTLLGTRKDYWDYFCDCLAKVKGANDGIRFVKSITELRTSLGKGRAFLRYSLVHQRLADTLQQCFMNSKVTSDWYYARSPFLNSKMSSDIVGQLYELTDVQFDLASRGYDLDAAWPAFARRTLSSLGSSAYLWKPPSRSSSMSSLVSNYLQAQEFPSSPDANSSLNVEHLEGFEEMRVELDQAELRQRELQDRIHQLEMENQELQAAVSLQKEQVQVEKERSSNYSEENSRLTKMITELQKQCEVSHSTQSTVHDLQKCLQSLELNAVEQQKEYSTKLEQLVTSKEDCASKLQVLNQELEASRALVAMKDLCIDELKAKLSSTEQKNLNLLAKVDAALEEKGQQVTAHGDSALQIRALLEKLQETEKEKADMQRLNDEHASQLKAAREELQLKEEAQKELESRYNRLTADSKEESEKLLGSLETMAKERDALQKALTLKGKEMAELQTQVMGSLAQVGSLEKSLEEARKEKEKLEEEYGRKEGALKQEAQSQAEQLQLQEGHLTKVSQTVHSLEEQNRKLLSEKEHFRQKVKELEEQVEQQTSAVSKMGEESRKLKAENANLQQSKRKMEDKLKNVEASKASLEAEMARLRASEKQLQSEIDDALVSVDEKEKKLRSENKQLDEDLQNARRQSQTLEERLKALHSDYEELKQREETTKESYASLEGQLKSTKQHSLQMEKNLGTLKESKESLQSQLTEKEIELQGMESQCEQLRAEAERHRKKAETLEVEKLSFEKTCLHQTKLIESLTTEKESVEKHQLQQAASLEKEAKELASRLTMSEEQLEVNRGEVSRLQAEVLDLRVKLQQTTDEREQMRGELAVTETVLGEQKALVQQLKEQSESLNRNHVQELVQCKQREEVLKKEQETAAHQKAELENNLLNLKEELSKVKQYLEVARMENEENKDLLHRTNTDMAELGIQICALTSEKVDGEERLAQATERLKELEEQAAEQQEKLKLDICNLRQENKSLQEKLEEAQICAAAVSSLQLQLETVKKQAQSFQETSQEELSAIKFQMSTEILNYQTKFKAVSEECGKVREQLEEQKRQQHAAEEEIAELQAANTSLSRKLDEAREQLSESESTRLQKEEEVTSLRELLERIQKEADEAKEKVLDYSEKLSKVAADKDSSDQKLFAELDDLTRTKQFLEERLIELIRDKDALWQKSDALEFQQKLSAEQRWQGDTEVNHCLDCQREFSWMVRRHHCRMCGRIFCYYCCNNYMVTKPGGKKERCCRACFNKPRVIVDNTDDSGSSANQEGSPASLESPVSPSERAFAASEASKPPDDAAFDIITDEELCQVQESESLHNESQMEGESLGQSVTDLNSTCNSSTFDESEEWQVAQDAEICLLKSGEIMIKLPLTVEEILDFGESNRELFIKSSTYSIIPITVTEMGLTISWIFSSDPKSISFSVVYQESEDTPLDQCKVLIPMTRCNSHKETIRGQVKVRNSGIYTLIFDNTFSRFISKRVFYHLTVERPVIYDGSDFP</sequence>
<evidence type="ECO:0000313" key="22">
    <source>
        <dbReference type="Proteomes" id="UP001623348"/>
    </source>
</evidence>
<dbReference type="CDD" id="cd17698">
    <property type="entry name" value="RUN_FYCO1"/>
    <property type="match status" value="1"/>
</dbReference>
<feature type="region of interest" description="Disordered" evidence="17">
    <location>
        <begin position="1306"/>
        <end position="1344"/>
    </location>
</feature>
<evidence type="ECO:0000256" key="4">
    <source>
        <dbReference type="ARBA" id="ARBA00022553"/>
    </source>
</evidence>
<dbReference type="SUPFAM" id="SSF101576">
    <property type="entry name" value="Supernatant protein factor (SPF), C-terminal domain"/>
    <property type="match status" value="1"/>
</dbReference>
<evidence type="ECO:0000256" key="15">
    <source>
        <dbReference type="PROSITE-ProRule" id="PRU00091"/>
    </source>
</evidence>
<dbReference type="InterPro" id="IPR004012">
    <property type="entry name" value="Run_dom"/>
</dbReference>
<dbReference type="Gene3D" id="2.60.120.680">
    <property type="entry name" value="GOLD domain"/>
    <property type="match status" value="1"/>
</dbReference>
<feature type="compositionally biased region" description="Basic and acidic residues" evidence="17">
    <location>
        <begin position="670"/>
        <end position="683"/>
    </location>
</feature>
<keyword evidence="12" id="KW-0968">Cytoplasmic vesicle</keyword>
<evidence type="ECO:0000256" key="14">
    <source>
        <dbReference type="ARBA" id="ARBA00073225"/>
    </source>
</evidence>
<evidence type="ECO:0000259" key="20">
    <source>
        <dbReference type="PROSITE" id="PS50866"/>
    </source>
</evidence>
<accession>A0ABC9WG99</accession>
<dbReference type="SUPFAM" id="SSF57903">
    <property type="entry name" value="FYVE/PHD zinc finger"/>
    <property type="match status" value="1"/>
</dbReference>
<dbReference type="InterPro" id="IPR011011">
    <property type="entry name" value="Znf_FYVE_PHD"/>
</dbReference>
<dbReference type="FunFam" id="1.20.58.900:FF:000010">
    <property type="entry name" value="FYVE and coiled-coil domain containing 1"/>
    <property type="match status" value="1"/>
</dbReference>
<comment type="caution">
    <text evidence="21">The sequence shown here is derived from an EMBL/GenBank/DDBJ whole genome shotgun (WGS) entry which is preliminary data.</text>
</comment>
<evidence type="ECO:0000256" key="8">
    <source>
        <dbReference type="ARBA" id="ARBA00022833"/>
    </source>
</evidence>
<dbReference type="PROSITE" id="PS50178">
    <property type="entry name" value="ZF_FYVE"/>
    <property type="match status" value="1"/>
</dbReference>
<evidence type="ECO:0000256" key="13">
    <source>
        <dbReference type="ARBA" id="ARBA00055152"/>
    </source>
</evidence>
<dbReference type="InterPro" id="IPR013083">
    <property type="entry name" value="Znf_RING/FYVE/PHD"/>
</dbReference>
<keyword evidence="4" id="KW-0597">Phosphoprotein</keyword>
<dbReference type="GO" id="GO:0005764">
    <property type="term" value="C:lysosome"/>
    <property type="evidence" value="ECO:0007669"/>
    <property type="project" value="UniProtKB-SubCell"/>
</dbReference>
<dbReference type="InterPro" id="IPR009038">
    <property type="entry name" value="GOLD_dom"/>
</dbReference>
<organism evidence="21 22">
    <name type="scientific">Grus japonensis</name>
    <name type="common">Japanese crane</name>
    <name type="synonym">Red-crowned crane</name>
    <dbReference type="NCBI Taxonomy" id="30415"/>
    <lineage>
        <taxon>Eukaryota</taxon>
        <taxon>Metazoa</taxon>
        <taxon>Chordata</taxon>
        <taxon>Craniata</taxon>
        <taxon>Vertebrata</taxon>
        <taxon>Euteleostomi</taxon>
        <taxon>Archelosauria</taxon>
        <taxon>Archosauria</taxon>
        <taxon>Dinosauria</taxon>
        <taxon>Saurischia</taxon>
        <taxon>Theropoda</taxon>
        <taxon>Coelurosauria</taxon>
        <taxon>Aves</taxon>
        <taxon>Neognathae</taxon>
        <taxon>Neoaves</taxon>
        <taxon>Gruiformes</taxon>
        <taxon>Gruidae</taxon>
        <taxon>Grus</taxon>
    </lineage>
</organism>
<dbReference type="GO" id="GO:0005768">
    <property type="term" value="C:endosome"/>
    <property type="evidence" value="ECO:0007669"/>
    <property type="project" value="UniProtKB-SubCell"/>
</dbReference>
<evidence type="ECO:0000256" key="12">
    <source>
        <dbReference type="ARBA" id="ARBA00023329"/>
    </source>
</evidence>
<evidence type="ECO:0000256" key="7">
    <source>
        <dbReference type="ARBA" id="ARBA00022771"/>
    </source>
</evidence>
<evidence type="ECO:0000256" key="10">
    <source>
        <dbReference type="ARBA" id="ARBA00023054"/>
    </source>
</evidence>
<feature type="domain" description="RUN" evidence="19">
    <location>
        <begin position="36"/>
        <end position="169"/>
    </location>
</feature>
<reference evidence="21 22" key="1">
    <citation type="submission" date="2024-06" db="EMBL/GenBank/DDBJ databases">
        <title>The draft genome of Grus japonensis, version 3.</title>
        <authorList>
            <person name="Nabeshima K."/>
            <person name="Suzuki S."/>
            <person name="Onuma M."/>
        </authorList>
    </citation>
    <scope>NUCLEOTIDE SEQUENCE [LARGE SCALE GENOMIC DNA]</scope>
    <source>
        <strain evidence="21 22">451A</strain>
    </source>
</reference>
<dbReference type="GO" id="GO:0008270">
    <property type="term" value="F:zinc ion binding"/>
    <property type="evidence" value="ECO:0007669"/>
    <property type="project" value="UniProtKB-KW"/>
</dbReference>
<evidence type="ECO:0000256" key="16">
    <source>
        <dbReference type="SAM" id="Coils"/>
    </source>
</evidence>
<dbReference type="PROSITE" id="PS50866">
    <property type="entry name" value="GOLD"/>
    <property type="match status" value="1"/>
</dbReference>
<dbReference type="SMART" id="SM00064">
    <property type="entry name" value="FYVE"/>
    <property type="match status" value="1"/>
</dbReference>
<comment type="function">
    <text evidence="13">May mediate microtubule plus end-directed vesicle transport.</text>
</comment>
<feature type="region of interest" description="Disordered" evidence="17">
    <location>
        <begin position="670"/>
        <end position="692"/>
    </location>
</feature>
<dbReference type="InterPro" id="IPR036598">
    <property type="entry name" value="GOLD_dom_sf"/>
</dbReference>
<keyword evidence="9" id="KW-0007">Acetylation</keyword>
<evidence type="ECO:0000313" key="21">
    <source>
        <dbReference type="EMBL" id="GAB0184310.1"/>
    </source>
</evidence>
<evidence type="ECO:0000256" key="3">
    <source>
        <dbReference type="ARBA" id="ARBA00004419"/>
    </source>
</evidence>
<gene>
    <name evidence="21" type="ORF">GRJ2_000896300</name>
</gene>
<evidence type="ECO:0000256" key="1">
    <source>
        <dbReference type="ARBA" id="ARBA00004177"/>
    </source>
</evidence>
<dbReference type="PANTHER" id="PTHR46753:SF4">
    <property type="entry name" value="FYVE AND COILED-COIL DOMAIN AUTOPHAGY ADAPTOR 1"/>
    <property type="match status" value="1"/>
</dbReference>
<proteinExistence type="predicted"/>
<dbReference type="EMBL" id="BAAFJT010000002">
    <property type="protein sequence ID" value="GAB0184310.1"/>
    <property type="molecule type" value="Genomic_DNA"/>
</dbReference>
<feature type="domain" description="GOLD" evidence="20">
    <location>
        <begin position="1404"/>
        <end position="1533"/>
    </location>
</feature>
<feature type="compositionally biased region" description="Polar residues" evidence="17">
    <location>
        <begin position="1308"/>
        <end position="1318"/>
    </location>
</feature>
<dbReference type="FunFam" id="3.30.40.10:FF:000341">
    <property type="entry name" value="FYVE and coiled-coil domain containing 1"/>
    <property type="match status" value="1"/>
</dbReference>
<dbReference type="Pfam" id="PF01363">
    <property type="entry name" value="FYVE"/>
    <property type="match status" value="1"/>
</dbReference>
<dbReference type="PROSITE" id="PS50826">
    <property type="entry name" value="RUN"/>
    <property type="match status" value="1"/>
</dbReference>
<feature type="region of interest" description="Disordered" evidence="17">
    <location>
        <begin position="1127"/>
        <end position="1147"/>
    </location>
</feature>
<dbReference type="InterPro" id="IPR000306">
    <property type="entry name" value="Znf_FYVE"/>
</dbReference>
<evidence type="ECO:0000256" key="6">
    <source>
        <dbReference type="ARBA" id="ARBA00022753"/>
    </source>
</evidence>
<keyword evidence="7 15" id="KW-0863">Zinc-finger</keyword>
<dbReference type="SUPFAM" id="SSF140741">
    <property type="entry name" value="RUN domain-like"/>
    <property type="match status" value="1"/>
</dbReference>
<dbReference type="Gene3D" id="3.30.40.10">
    <property type="entry name" value="Zinc/RING finger domain, C3HC4 (zinc finger)"/>
    <property type="match status" value="1"/>
</dbReference>
<dbReference type="FunFam" id="2.60.120.680:FF:000004">
    <property type="entry name" value="FYVE and coiled-coil domain containing 1"/>
    <property type="match status" value="1"/>
</dbReference>
<dbReference type="Pfam" id="PF02759">
    <property type="entry name" value="RUN"/>
    <property type="match status" value="1"/>
</dbReference>
<name>A0ABC9WG99_GRUJA</name>
<keyword evidence="6" id="KW-0967">Endosome</keyword>
<evidence type="ECO:0000256" key="17">
    <source>
        <dbReference type="SAM" id="MobiDB-lite"/>
    </source>
</evidence>
<dbReference type="Gene3D" id="1.10.287.1490">
    <property type="match status" value="1"/>
</dbReference>
<evidence type="ECO:0000256" key="11">
    <source>
        <dbReference type="ARBA" id="ARBA00023228"/>
    </source>
</evidence>
<dbReference type="GO" id="GO:0005776">
    <property type="term" value="C:autophagosome"/>
    <property type="evidence" value="ECO:0007669"/>
    <property type="project" value="UniProtKB-SubCell"/>
</dbReference>
<dbReference type="PANTHER" id="PTHR46753">
    <property type="entry name" value="FYVE AND COILED-COIL DOMAIN-CONTAINING PROTEIN 1"/>
    <property type="match status" value="1"/>
</dbReference>
<feature type="coiled-coil region" evidence="16">
    <location>
        <begin position="233"/>
        <end position="340"/>
    </location>
</feature>
<feature type="coiled-coil region" evidence="16">
    <location>
        <begin position="373"/>
        <end position="477"/>
    </location>
</feature>
<evidence type="ECO:0000256" key="9">
    <source>
        <dbReference type="ARBA" id="ARBA00022990"/>
    </source>
</evidence>
<evidence type="ECO:0000259" key="18">
    <source>
        <dbReference type="PROSITE" id="PS50178"/>
    </source>
</evidence>
<dbReference type="InterPro" id="IPR037213">
    <property type="entry name" value="Run_dom_sf"/>
</dbReference>
<keyword evidence="10 16" id="KW-0175">Coiled coil</keyword>
<feature type="domain" description="FYVE-type" evidence="18">
    <location>
        <begin position="1242"/>
        <end position="1300"/>
    </location>
</feature>
<comment type="subcellular location">
    <subcellularLocation>
        <location evidence="3">Cytoplasmic vesicle</location>
        <location evidence="3">Autophagosome</location>
    </subcellularLocation>
    <subcellularLocation>
        <location evidence="1">Endosome</location>
    </subcellularLocation>
    <subcellularLocation>
        <location evidence="2">Lysosome</location>
    </subcellularLocation>
</comment>
<keyword evidence="8" id="KW-0862">Zinc</keyword>
<dbReference type="InterPro" id="IPR017455">
    <property type="entry name" value="Znf_FYVE-rel"/>
</dbReference>
<dbReference type="CDD" id="cd15726">
    <property type="entry name" value="FYVE_FYCO1"/>
    <property type="match status" value="1"/>
</dbReference>
<evidence type="ECO:0000259" key="19">
    <source>
        <dbReference type="PROSITE" id="PS50826"/>
    </source>
</evidence>
<protein>
    <recommendedName>
        <fullName evidence="14">FYVE and coiled-coil domain-containing protein 1</fullName>
    </recommendedName>
</protein>
<dbReference type="Proteomes" id="UP001623348">
    <property type="component" value="Unassembled WGS sequence"/>
</dbReference>
<evidence type="ECO:0000256" key="5">
    <source>
        <dbReference type="ARBA" id="ARBA00022723"/>
    </source>
</evidence>
<feature type="region of interest" description="Disordered" evidence="17">
    <location>
        <begin position="528"/>
        <end position="552"/>
    </location>
</feature>
<feature type="compositionally biased region" description="Basic and acidic residues" evidence="17">
    <location>
        <begin position="528"/>
        <end position="545"/>
    </location>
</feature>
<dbReference type="InterPro" id="IPR047336">
    <property type="entry name" value="RUN_FYCO1"/>
</dbReference>
<keyword evidence="22" id="KW-1185">Reference proteome</keyword>
<keyword evidence="5" id="KW-0479">Metal-binding</keyword>
<dbReference type="InterPro" id="IPR047337">
    <property type="entry name" value="FYVE_FYCO1"/>
</dbReference>